<comment type="caution">
    <text evidence="1">The sequence shown here is derived from an EMBL/GenBank/DDBJ whole genome shotgun (WGS) entry which is preliminary data.</text>
</comment>
<dbReference type="STRING" id="1572751.PK98_07915"/>
<evidence type="ECO:0000313" key="1">
    <source>
        <dbReference type="EMBL" id="KHL26369.1"/>
    </source>
</evidence>
<organism evidence="1 2">
    <name type="scientific">Croceibacterium mercuriale</name>
    <dbReference type="NCBI Taxonomy" id="1572751"/>
    <lineage>
        <taxon>Bacteria</taxon>
        <taxon>Pseudomonadati</taxon>
        <taxon>Pseudomonadota</taxon>
        <taxon>Alphaproteobacteria</taxon>
        <taxon>Sphingomonadales</taxon>
        <taxon>Erythrobacteraceae</taxon>
        <taxon>Croceibacterium</taxon>
    </lineage>
</organism>
<keyword evidence="2" id="KW-1185">Reference proteome</keyword>
<dbReference type="EMBL" id="JTDN01000001">
    <property type="protein sequence ID" value="KHL26369.1"/>
    <property type="molecule type" value="Genomic_DNA"/>
</dbReference>
<dbReference type="Proteomes" id="UP000030988">
    <property type="component" value="Unassembled WGS sequence"/>
</dbReference>
<dbReference type="AlphaFoldDB" id="A0A0B2BY47"/>
<evidence type="ECO:0000313" key="2">
    <source>
        <dbReference type="Proteomes" id="UP000030988"/>
    </source>
</evidence>
<dbReference type="OrthoDB" id="34459at2"/>
<protein>
    <submittedName>
        <fullName evidence="1">Uncharacterized protein</fullName>
    </submittedName>
</protein>
<accession>A0A0B2BY47</accession>
<gene>
    <name evidence="1" type="ORF">PK98_07915</name>
</gene>
<proteinExistence type="predicted"/>
<name>A0A0B2BY47_9SPHN</name>
<sequence>MTPDGRYLVVRGRLWRRANPDLPDHVRQALVDRLMAARRAVGRALKAGDAAALAAARGAVDEAKIALGERGPVWWDDGAPDLNRHMARNTPYHAWFAALEAQGADQA</sequence>
<reference evidence="1 2" key="1">
    <citation type="submission" date="2014-11" db="EMBL/GenBank/DDBJ databases">
        <title>Draft genome sequence of Kirrobacter mercurialis.</title>
        <authorList>
            <person name="Coil D.A."/>
            <person name="Eisen J.A."/>
        </authorList>
    </citation>
    <scope>NUCLEOTIDE SEQUENCE [LARGE SCALE GENOMIC DNA]</scope>
    <source>
        <strain evidence="1 2">Coronado</strain>
    </source>
</reference>